<evidence type="ECO:0000313" key="5">
    <source>
        <dbReference type="Proteomes" id="UP000028834"/>
    </source>
</evidence>
<feature type="region of interest" description="Disordered" evidence="3">
    <location>
        <begin position="829"/>
        <end position="887"/>
    </location>
</feature>
<reference evidence="4 5" key="1">
    <citation type="submission" date="2014-05" db="EMBL/GenBank/DDBJ databases">
        <authorList>
            <person name="Sibley D."/>
            <person name="Venepally P."/>
            <person name="Karamycheva S."/>
            <person name="Hadjithomas M."/>
            <person name="Khan A."/>
            <person name="Brunk B."/>
            <person name="Roos D."/>
            <person name="Caler E."/>
            <person name="Lorenzi H."/>
        </authorList>
    </citation>
    <scope>NUCLEOTIDE SEQUENCE [LARGE SCALE GENOMIC DNA]</scope>
    <source>
        <strain evidence="4 5">RUB</strain>
    </source>
</reference>
<feature type="compositionally biased region" description="Polar residues" evidence="3">
    <location>
        <begin position="146"/>
        <end position="159"/>
    </location>
</feature>
<feature type="compositionally biased region" description="Basic and acidic residues" evidence="3">
    <location>
        <begin position="1111"/>
        <end position="1157"/>
    </location>
</feature>
<feature type="compositionally biased region" description="Basic and acidic residues" evidence="3">
    <location>
        <begin position="77"/>
        <end position="96"/>
    </location>
</feature>
<dbReference type="GO" id="GO:0008081">
    <property type="term" value="F:phosphoric diester hydrolase activity"/>
    <property type="evidence" value="ECO:0007669"/>
    <property type="project" value="TreeGrafter"/>
</dbReference>
<evidence type="ECO:0000256" key="2">
    <source>
        <dbReference type="ARBA" id="ARBA00023180"/>
    </source>
</evidence>
<keyword evidence="1" id="KW-0378">Hydrolase</keyword>
<feature type="compositionally biased region" description="Basic and acidic residues" evidence="3">
    <location>
        <begin position="1660"/>
        <end position="1720"/>
    </location>
</feature>
<feature type="compositionally biased region" description="Basic and acidic residues" evidence="3">
    <location>
        <begin position="1759"/>
        <end position="1775"/>
    </location>
</feature>
<feature type="region of interest" description="Disordered" evidence="3">
    <location>
        <begin position="1252"/>
        <end position="1282"/>
    </location>
</feature>
<dbReference type="Proteomes" id="UP000028834">
    <property type="component" value="Unassembled WGS sequence"/>
</dbReference>
<feature type="compositionally biased region" description="Polar residues" evidence="3">
    <location>
        <begin position="864"/>
        <end position="881"/>
    </location>
</feature>
<feature type="compositionally biased region" description="Polar residues" evidence="3">
    <location>
        <begin position="1000"/>
        <end position="1022"/>
    </location>
</feature>
<proteinExistence type="predicted"/>
<protein>
    <recommendedName>
        <fullName evidence="6">Ser/Thr phosphatase family protein</fullName>
    </recommendedName>
</protein>
<dbReference type="PANTHER" id="PTHR10340">
    <property type="entry name" value="SPHINGOMYELIN PHOSPHODIESTERASE"/>
    <property type="match status" value="1"/>
</dbReference>
<evidence type="ECO:0008006" key="6">
    <source>
        <dbReference type="Google" id="ProtNLM"/>
    </source>
</evidence>
<feature type="compositionally biased region" description="Polar residues" evidence="3">
    <location>
        <begin position="390"/>
        <end position="401"/>
    </location>
</feature>
<evidence type="ECO:0000313" key="4">
    <source>
        <dbReference type="EMBL" id="KFG64705.1"/>
    </source>
</evidence>
<feature type="region of interest" description="Disordered" evidence="3">
    <location>
        <begin position="531"/>
        <end position="552"/>
    </location>
</feature>
<dbReference type="InterPro" id="IPR029052">
    <property type="entry name" value="Metallo-depent_PP-like"/>
</dbReference>
<evidence type="ECO:0000256" key="1">
    <source>
        <dbReference type="ARBA" id="ARBA00022801"/>
    </source>
</evidence>
<feature type="region of interest" description="Disordered" evidence="3">
    <location>
        <begin position="452"/>
        <end position="514"/>
    </location>
</feature>
<name>A0A086M737_TOXGO</name>
<feature type="compositionally biased region" description="Basic and acidic residues" evidence="3">
    <location>
        <begin position="1421"/>
        <end position="1435"/>
    </location>
</feature>
<gene>
    <name evidence="4" type="ORF">TGRUB_217800</name>
</gene>
<feature type="compositionally biased region" description="Basic and acidic residues" evidence="3">
    <location>
        <begin position="1566"/>
        <end position="1590"/>
    </location>
</feature>
<evidence type="ECO:0000256" key="3">
    <source>
        <dbReference type="SAM" id="MobiDB-lite"/>
    </source>
</evidence>
<feature type="compositionally biased region" description="Low complexity" evidence="3">
    <location>
        <begin position="1095"/>
        <end position="1104"/>
    </location>
</feature>
<sequence length="2073" mass="228484">MMTAATSFPILSDLEDADGHTKRTMLPLPDENERKLHSSFVALPVVEASSSREVEPDSLRKEKGDDSLEDTGGRNSEVNKSRCRSREDGCDRKDEIEISPQRGQSRNRDKPCGKKEESATNRVHHGGKEKQERIIAAVEREKEADASSNARNHSSTTTHFLELLVPTEKRDPATHSRTMPSIHPRQKAEKHSMDNTTSFGGEYESFQPSLPPSPSSVERFLALRSDKGVGRTEESDKQRSVLEDSFGELLGWSRQRATSPLRSLCIEESFRIAWLSDLDIDPYYEPGYWGRGMAGEPACRKAGAQRTKTTGIPGNSSGGKMKWDEWEERWDYREEGKDKEQVTFQDLLLPRGGTAPPADPEPADERHKARWTHANANEEDTSEQKYGKRGSTTNRRNSSVWGDTEDDEIWKMEGLEFPFGRKGCSAPLLLLETALNQIESLVSLKNTVHHTIEAHSQEHQKDRQGEGKHSSRERDKSLLDGFEEETKEAGTEAAEVGVQERHSPPPLDKQTDNSAQNYTFCSFGRCNDFGSETPGERSETGEHLPVPEKVPGASSSFLSPRWWEFAGSPTAPSIVGPSPQVHDRQGAYSAFAATYGQQPWTSYGQPPQWGSQFQTHGQPPTVINPYQGYWHYGPSESAAPSPAAVSREPQVPLEPSQSFMYTQPAVPRSIQLQVSGQPAPHEGGQAAKYEQHTEGDPPLLQSYYAGRAEWPRHRQTAAFTQPGPFVEPSDNAYGQVSGAVPPFLSPNVDGGTRADVDPFHEYGQTVSSTKGEMPFMDAYAQQGTPGVQPEVYRQPVAGVPQLPHTYFGAHMNHGGFSSLPHSRPNPLWLSGTPSNPPGGPQGGQQGEGYFHMYPGFPSPEDSPLSASSFGSHKGASYSQVEDPTGRYGLNESLLAGDPQTSQRDTFWPSATPAGAFQVPPRQPARMPGQQSQMDYSTGGYPSSFPNPPVSRLPHYAFSSGVSPERQFGAYAARDPAAGYFDIGQQPAWPYQVPSAPEAYAQQSQDPLQSSGAQRAFNSSYGSGDQARFLPPVKSEQPHGSPHGEDGNKAGAESSVTSFYSDSSAFGDEYVPRYYAPKSFNTADVQGTKGTQPTDRPANWGAAPRRAAHAGARRELREPSRQEQKTYFDRVTEEDEGKEKADGRDDGGKEREKEREAWTEEQDVVDRRLCLARTPIEAILVTGDFAGKACLEDEEEQKWRKRLYELWQGVLPLDKRNRETFLRGLYYETRLRSRANIRILVLNSFLYSVPANDDPRGSPVSSSSTPETTEGARESDEEQDDPHGQLAWLEARLRSARARRHQVILAGHIPPGVAEDAEDSFEGRSKPLWKAKFTRRYLEITRQFSDVILAHLFGHLHRDAFRVLSPSSPPPSPSSFSPFLPSACLPPETPVPRPPSHLSPSPSSPPFSSPPSSASSFGAFGEARDEKKASTKRSEETGWQPPLLISSSLSPRKGRDPTWSLLLFSPYTYTQRLPESRSPVFSREDWPVKELLLPRPRYVLQDLFSYSLSLHFAAESPLESLETDVETALGFREAGRKLQADSLSRKAARASERSQCGRQAAAADAAKTTEREREGQERERRRKERKDDSPKEAVNPLEKSDSPSPSAAAGKTEAPVAGGASEDRRRLSSPCPPTDTKSGTTEGEGAEEDGGEGDEAAVKGGENHECARENTVDNERAREAAEGETAEREAAETNEAEVKEARKNRSERKATAEQEGVREAVEVDGIAWSASERGERENDTTEEEELTRHETPIHDWLATARKEKGPQTEEQKDSEPSLRIAVEPAFSPFVQEESRQSVKTDVAPVSDPSLPSLDRTTVEAGAERNRNAGKVEFEQETQSSRQTAVWKRSTASTSRAPVEIAEAAGRKKETHDKERSGDAGAEGESVDRQLAFNAHHVGTQDAGVCKKGRATDAVSSPSTGRSSESFELPPLPPVSPVDGTSVGCGYSSTESLAVARDSASSTERAASPSASANEERRRRRLHVAQPAFMLHYVFSSVHRAPCLAAPVLAELAERGRDRRHFFALQMLLQTFSPQAPPASVYCETRFLEASDYLACLRTLTKNRHRDKRERAGET</sequence>
<feature type="region of interest" description="Disordered" evidence="3">
    <location>
        <begin position="675"/>
        <end position="697"/>
    </location>
</feature>
<dbReference type="VEuPathDB" id="ToxoDB:TGRUB_217800"/>
<feature type="compositionally biased region" description="Basic and acidic residues" evidence="3">
    <location>
        <begin position="1863"/>
        <end position="1876"/>
    </location>
</feature>
<dbReference type="EMBL" id="AFYV02000544">
    <property type="protein sequence ID" value="KFG64705.1"/>
    <property type="molecule type" value="Genomic_DNA"/>
</dbReference>
<feature type="region of interest" description="Disordered" evidence="3">
    <location>
        <begin position="1536"/>
        <end position="1977"/>
    </location>
</feature>
<comment type="caution">
    <text evidence="4">The sequence shown here is derived from an EMBL/GenBank/DDBJ whole genome shotgun (WGS) entry which is preliminary data.</text>
</comment>
<keyword evidence="2" id="KW-0325">Glycoprotein</keyword>
<feature type="compositionally biased region" description="Basic and acidic residues" evidence="3">
    <location>
        <begin position="1820"/>
        <end position="1832"/>
    </location>
</feature>
<dbReference type="GO" id="GO:0005615">
    <property type="term" value="C:extracellular space"/>
    <property type="evidence" value="ECO:0007669"/>
    <property type="project" value="TreeGrafter"/>
</dbReference>
<feature type="compositionally biased region" description="Basic and acidic residues" evidence="3">
    <location>
        <begin position="126"/>
        <end position="145"/>
    </location>
</feature>
<dbReference type="PANTHER" id="PTHR10340:SF57">
    <property type="entry name" value="METALLOPHOS DOMAIN-CONTAINING PROTEIN"/>
    <property type="match status" value="1"/>
</dbReference>
<feature type="compositionally biased region" description="Acidic residues" evidence="3">
    <location>
        <begin position="1643"/>
        <end position="1654"/>
    </location>
</feature>
<feature type="compositionally biased region" description="Pro residues" evidence="3">
    <location>
        <begin position="1386"/>
        <end position="1408"/>
    </location>
</feature>
<feature type="compositionally biased region" description="Polar residues" evidence="3">
    <location>
        <begin position="1835"/>
        <end position="1854"/>
    </location>
</feature>
<dbReference type="OrthoDB" id="10464880at2759"/>
<feature type="region of interest" description="Disordered" evidence="3">
    <location>
        <begin position="346"/>
        <end position="402"/>
    </location>
</feature>
<feature type="region of interest" description="Disordered" evidence="3">
    <location>
        <begin position="996"/>
        <end position="1055"/>
    </location>
</feature>
<feature type="region of interest" description="Disordered" evidence="3">
    <location>
        <begin position="1386"/>
        <end position="1452"/>
    </location>
</feature>
<organism evidence="4 5">
    <name type="scientific">Toxoplasma gondii RUB</name>
    <dbReference type="NCBI Taxonomy" id="935652"/>
    <lineage>
        <taxon>Eukaryota</taxon>
        <taxon>Sar</taxon>
        <taxon>Alveolata</taxon>
        <taxon>Apicomplexa</taxon>
        <taxon>Conoidasida</taxon>
        <taxon>Coccidia</taxon>
        <taxon>Eucoccidiorida</taxon>
        <taxon>Eimeriorina</taxon>
        <taxon>Sarcocystidae</taxon>
        <taxon>Toxoplasma</taxon>
    </lineage>
</organism>
<feature type="compositionally biased region" description="Basic and acidic residues" evidence="3">
    <location>
        <begin position="534"/>
        <end position="546"/>
    </location>
</feature>
<feature type="compositionally biased region" description="Basic and acidic residues" evidence="3">
    <location>
        <begin position="106"/>
        <end position="119"/>
    </location>
</feature>
<accession>A0A086M737</accession>
<dbReference type="SUPFAM" id="SSF56300">
    <property type="entry name" value="Metallo-dependent phosphatases"/>
    <property type="match status" value="1"/>
</dbReference>
<feature type="compositionally biased region" description="Basic and acidic residues" evidence="3">
    <location>
        <begin position="452"/>
        <end position="478"/>
    </location>
</feature>
<feature type="compositionally biased region" description="Low complexity" evidence="3">
    <location>
        <begin position="1257"/>
        <end position="1268"/>
    </location>
</feature>
<feature type="compositionally biased region" description="Low complexity" evidence="3">
    <location>
        <begin position="1440"/>
        <end position="1450"/>
    </location>
</feature>
<feature type="compositionally biased region" description="Polar residues" evidence="3">
    <location>
        <begin position="1080"/>
        <end position="1093"/>
    </location>
</feature>
<feature type="compositionally biased region" description="Low complexity" evidence="3">
    <location>
        <begin position="1962"/>
        <end position="1971"/>
    </location>
</feature>
<feature type="region of interest" description="Disordered" evidence="3">
    <location>
        <begin position="1"/>
        <end position="216"/>
    </location>
</feature>
<feature type="compositionally biased region" description="Basic and acidic residues" evidence="3">
    <location>
        <begin position="50"/>
        <end position="66"/>
    </location>
</feature>
<feature type="region of interest" description="Disordered" evidence="3">
    <location>
        <begin position="1080"/>
        <end position="1157"/>
    </location>
</feature>